<sequence>MAGGSYVTMAADSYATMAGLVLWQTHEINVDAHLKRTPTDRPIFYTLNHRDVSTALFTAANMLASTYSKCTHCRYPRKSSRQLDKADEMGARREKADFWSPLFRLHGNRGEAVIASTKYHDKSYELAFTLF</sequence>
<reference evidence="3" key="1">
    <citation type="submission" date="2016-06" db="UniProtKB">
        <authorList>
            <consortium name="WormBaseParasite"/>
        </authorList>
    </citation>
    <scope>IDENTIFICATION</scope>
</reference>
<proteinExistence type="predicted"/>
<evidence type="ECO:0000313" key="3">
    <source>
        <dbReference type="WBParaSite" id="TCNE_0001491701-mRNA-1"/>
    </source>
</evidence>
<evidence type="ECO:0000313" key="2">
    <source>
        <dbReference type="Proteomes" id="UP000050794"/>
    </source>
</evidence>
<dbReference type="WBParaSite" id="TCNE_0001491701-mRNA-1">
    <property type="protein sequence ID" value="TCNE_0001491701-mRNA-1"/>
    <property type="gene ID" value="TCNE_0001491701"/>
</dbReference>
<dbReference type="EMBL" id="UYWY01022525">
    <property type="protein sequence ID" value="VDM46238.1"/>
    <property type="molecule type" value="Genomic_DNA"/>
</dbReference>
<name>A0A183V2E7_TOXCA</name>
<organism evidence="2 3">
    <name type="scientific">Toxocara canis</name>
    <name type="common">Canine roundworm</name>
    <dbReference type="NCBI Taxonomy" id="6265"/>
    <lineage>
        <taxon>Eukaryota</taxon>
        <taxon>Metazoa</taxon>
        <taxon>Ecdysozoa</taxon>
        <taxon>Nematoda</taxon>
        <taxon>Chromadorea</taxon>
        <taxon>Rhabditida</taxon>
        <taxon>Spirurina</taxon>
        <taxon>Ascaridomorpha</taxon>
        <taxon>Ascaridoidea</taxon>
        <taxon>Toxocaridae</taxon>
        <taxon>Toxocara</taxon>
    </lineage>
</organism>
<protein>
    <submittedName>
        <fullName evidence="3">PlsC domain-containing protein</fullName>
    </submittedName>
</protein>
<dbReference type="AlphaFoldDB" id="A0A183V2E7"/>
<gene>
    <name evidence="1" type="ORF">TCNE_LOCUS14917</name>
</gene>
<evidence type="ECO:0000313" key="1">
    <source>
        <dbReference type="EMBL" id="VDM46238.1"/>
    </source>
</evidence>
<accession>A0A183V2E7</accession>
<keyword evidence="2" id="KW-1185">Reference proteome</keyword>
<reference evidence="1 2" key="2">
    <citation type="submission" date="2018-11" db="EMBL/GenBank/DDBJ databases">
        <authorList>
            <consortium name="Pathogen Informatics"/>
        </authorList>
    </citation>
    <scope>NUCLEOTIDE SEQUENCE [LARGE SCALE GENOMIC DNA]</scope>
</reference>
<dbReference type="Proteomes" id="UP000050794">
    <property type="component" value="Unassembled WGS sequence"/>
</dbReference>